<accession>A0A2T2XV79</accession>
<organism evidence="1 2">
    <name type="scientific">Kluyvera genomosp. 2</name>
    <dbReference type="NCBI Taxonomy" id="2774054"/>
    <lineage>
        <taxon>Bacteria</taxon>
        <taxon>Pseudomonadati</taxon>
        <taxon>Pseudomonadota</taxon>
        <taxon>Gammaproteobacteria</taxon>
        <taxon>Enterobacterales</taxon>
        <taxon>Enterobacteriaceae</taxon>
        <taxon>Kluyvera</taxon>
    </lineage>
</organism>
<dbReference type="Proteomes" id="UP000240892">
    <property type="component" value="Unassembled WGS sequence"/>
</dbReference>
<dbReference type="EMBL" id="PYHO01000043">
    <property type="protein sequence ID" value="PSR44162.1"/>
    <property type="molecule type" value="Genomic_DNA"/>
</dbReference>
<proteinExistence type="predicted"/>
<evidence type="ECO:0000313" key="2">
    <source>
        <dbReference type="Proteomes" id="UP000240892"/>
    </source>
</evidence>
<dbReference type="AlphaFoldDB" id="A0A2T2XV79"/>
<reference evidence="1 2" key="1">
    <citation type="submission" date="2018-03" db="EMBL/GenBank/DDBJ databases">
        <title>First report of an OXA-48+CTX-M-M-producing Kluyvera ascorbata clone recovered from patients admitted in a University Hospital in Madrid, Spain.</title>
        <authorList>
            <person name="Hernandez-Garcia M."/>
            <person name="Leon-Sampedro R."/>
            <person name="Perez-Viso B."/>
            <person name="Morosini M.I."/>
            <person name="Lopez-Fresnena N."/>
            <person name="Coque T.M."/>
            <person name="Bonten M."/>
            <person name="Malhotra-Kumar S."/>
            <person name="Ruiz-Garbajosa P."/>
            <person name="Canton R."/>
        </authorList>
    </citation>
    <scope>NUCLEOTIDE SEQUENCE [LARGE SCALE GENOMIC DNA]</scope>
    <source>
        <strain evidence="1 2">KA2</strain>
    </source>
</reference>
<protein>
    <submittedName>
        <fullName evidence="1">Uncharacterized protein</fullName>
    </submittedName>
</protein>
<keyword evidence="2" id="KW-1185">Reference proteome</keyword>
<name>A0A2T2XV79_9ENTR</name>
<evidence type="ECO:0000313" key="1">
    <source>
        <dbReference type="EMBL" id="PSR44162.1"/>
    </source>
</evidence>
<gene>
    <name evidence="1" type="ORF">C8256_24675</name>
</gene>
<comment type="caution">
    <text evidence="1">The sequence shown here is derived from an EMBL/GenBank/DDBJ whole genome shotgun (WGS) entry which is preliminary data.</text>
</comment>
<dbReference type="RefSeq" id="WP_106930963.1">
    <property type="nucleotide sequence ID" value="NZ_CABMMU010000043.1"/>
</dbReference>
<sequence length="143" mass="16127">MNHEQIRRDTTAELTHIIKLSLAQWHREGGKSAGPEGPVIAFGKRIMRGGVMMIVGHSIRGHEWATPAYYADVARSLRKDKTGKVYASHCQIERETFTCQLLARIMGLTQTAYRGLPDVAPEWQTISENEQRQIVEFISSCMA</sequence>